<dbReference type="AlphaFoldDB" id="A0A399CTU7"/>
<evidence type="ECO:0000313" key="1">
    <source>
        <dbReference type="EMBL" id="RIH62766.1"/>
    </source>
</evidence>
<accession>A0A399CTU7</accession>
<organism evidence="1 2">
    <name type="scientific">Mariniphaga sediminis</name>
    <dbReference type="NCBI Taxonomy" id="1628158"/>
    <lineage>
        <taxon>Bacteria</taxon>
        <taxon>Pseudomonadati</taxon>
        <taxon>Bacteroidota</taxon>
        <taxon>Bacteroidia</taxon>
        <taxon>Marinilabiliales</taxon>
        <taxon>Prolixibacteraceae</taxon>
        <taxon>Mariniphaga</taxon>
    </lineage>
</organism>
<sequence>MKTLKINQSVKSIFLVVFAVMMIIPSTSCAKKHTFLNSTVVPGANGYVKVKKDNNKNYIIKVNVSDLAEVDKVQSTQTTYVVWMETDEGNVENLGQLKSSTGFLSNRHTASLETVSSYRPVKIFITTENGTNVQYPGQQVVLTTDTF</sequence>
<name>A0A399CTU7_9BACT</name>
<reference evidence="1 2" key="1">
    <citation type="journal article" date="2015" name="Int. J. Syst. Evol. Microbiol.">
        <title>Mariniphaga sediminis sp. nov., isolated from coastal sediment.</title>
        <authorList>
            <person name="Wang F.Q."/>
            <person name="Shen Q.Y."/>
            <person name="Chen G.J."/>
            <person name="Du Z.J."/>
        </authorList>
    </citation>
    <scope>NUCLEOTIDE SEQUENCE [LARGE SCALE GENOMIC DNA]</scope>
    <source>
        <strain evidence="1 2">SY21</strain>
    </source>
</reference>
<gene>
    <name evidence="1" type="ORF">D1164_23170</name>
</gene>
<keyword evidence="2" id="KW-1185">Reference proteome</keyword>
<protein>
    <submittedName>
        <fullName evidence="1">Uncharacterized protein</fullName>
    </submittedName>
</protein>
<comment type="caution">
    <text evidence="1">The sequence shown here is derived from an EMBL/GenBank/DDBJ whole genome shotgun (WGS) entry which is preliminary data.</text>
</comment>
<dbReference type="Proteomes" id="UP000266441">
    <property type="component" value="Unassembled WGS sequence"/>
</dbReference>
<dbReference type="EMBL" id="QWET01000039">
    <property type="protein sequence ID" value="RIH62766.1"/>
    <property type="molecule type" value="Genomic_DNA"/>
</dbReference>
<dbReference type="RefSeq" id="WP_119352290.1">
    <property type="nucleotide sequence ID" value="NZ_QWET01000039.1"/>
</dbReference>
<proteinExistence type="predicted"/>
<dbReference type="OrthoDB" id="676347at2"/>
<evidence type="ECO:0000313" key="2">
    <source>
        <dbReference type="Proteomes" id="UP000266441"/>
    </source>
</evidence>